<feature type="domain" description="Resolvase/invertase-type recombinase catalytic" evidence="4">
    <location>
        <begin position="7"/>
        <end position="157"/>
    </location>
</feature>
<dbReference type="InterPro" id="IPR011109">
    <property type="entry name" value="DNA_bind_recombinase_dom"/>
</dbReference>
<dbReference type="Proteomes" id="UP001387100">
    <property type="component" value="Unassembled WGS sequence"/>
</dbReference>
<dbReference type="PANTHER" id="PTHR30461">
    <property type="entry name" value="DNA-INVERTASE FROM LAMBDOID PROPHAGE"/>
    <property type="match status" value="1"/>
</dbReference>
<feature type="region of interest" description="Disordered" evidence="3">
    <location>
        <begin position="1"/>
        <end position="31"/>
    </location>
</feature>
<dbReference type="Pfam" id="PF07508">
    <property type="entry name" value="Recombinase"/>
    <property type="match status" value="1"/>
</dbReference>
<evidence type="ECO:0000256" key="2">
    <source>
        <dbReference type="ARBA" id="ARBA00023172"/>
    </source>
</evidence>
<dbReference type="RefSeq" id="WP_339575572.1">
    <property type="nucleotide sequence ID" value="NZ_JBBIAA010000017.1"/>
</dbReference>
<keyword evidence="7" id="KW-1185">Reference proteome</keyword>
<accession>A0ABU8RM98</accession>
<dbReference type="Gene3D" id="3.40.50.1390">
    <property type="entry name" value="Resolvase, N-terminal catalytic domain"/>
    <property type="match status" value="1"/>
</dbReference>
<reference evidence="6 7" key="1">
    <citation type="journal article" date="2017" name="Int. J. Syst. Evol. Microbiol.">
        <title>Pseudokineococcus basanitobsidens sp. nov., isolated from volcanic rock.</title>
        <authorList>
            <person name="Lee D.W."/>
            <person name="Park M.Y."/>
            <person name="Kim J.J."/>
            <person name="Kim B.S."/>
        </authorList>
    </citation>
    <scope>NUCLEOTIDE SEQUENCE [LARGE SCALE GENOMIC DNA]</scope>
    <source>
        <strain evidence="6 7">DSM 103726</strain>
    </source>
</reference>
<dbReference type="PANTHER" id="PTHR30461:SF2">
    <property type="entry name" value="SERINE RECOMBINASE PINE-RELATED"/>
    <property type="match status" value="1"/>
</dbReference>
<dbReference type="InterPro" id="IPR036162">
    <property type="entry name" value="Resolvase-like_N_sf"/>
</dbReference>
<dbReference type="Pfam" id="PF00239">
    <property type="entry name" value="Resolvase"/>
    <property type="match status" value="1"/>
</dbReference>
<dbReference type="CDD" id="cd00338">
    <property type="entry name" value="Ser_Recombinase"/>
    <property type="match status" value="1"/>
</dbReference>
<evidence type="ECO:0000256" key="1">
    <source>
        <dbReference type="ARBA" id="ARBA00023125"/>
    </source>
</evidence>
<dbReference type="InterPro" id="IPR038109">
    <property type="entry name" value="DNA_bind_recomb_sf"/>
</dbReference>
<organism evidence="6 7">
    <name type="scientific">Pseudokineococcus basanitobsidens</name>
    <dbReference type="NCBI Taxonomy" id="1926649"/>
    <lineage>
        <taxon>Bacteria</taxon>
        <taxon>Bacillati</taxon>
        <taxon>Actinomycetota</taxon>
        <taxon>Actinomycetes</taxon>
        <taxon>Kineosporiales</taxon>
        <taxon>Kineosporiaceae</taxon>
        <taxon>Pseudokineococcus</taxon>
    </lineage>
</organism>
<name>A0ABU8RM98_9ACTN</name>
<protein>
    <submittedName>
        <fullName evidence="6">Recombinase family protein</fullName>
    </submittedName>
</protein>
<dbReference type="InterPro" id="IPR025827">
    <property type="entry name" value="Zn_ribbon_recom_dom"/>
</dbReference>
<evidence type="ECO:0000313" key="6">
    <source>
        <dbReference type="EMBL" id="MEJ5946190.1"/>
    </source>
</evidence>
<dbReference type="SMART" id="SM00857">
    <property type="entry name" value="Resolvase"/>
    <property type="match status" value="1"/>
</dbReference>
<evidence type="ECO:0000256" key="3">
    <source>
        <dbReference type="SAM" id="MobiDB-lite"/>
    </source>
</evidence>
<dbReference type="EMBL" id="JBBIAA010000017">
    <property type="protein sequence ID" value="MEJ5946190.1"/>
    <property type="molecule type" value="Genomic_DNA"/>
</dbReference>
<proteinExistence type="predicted"/>
<dbReference type="SUPFAM" id="SSF53041">
    <property type="entry name" value="Resolvase-like"/>
    <property type="match status" value="1"/>
</dbReference>
<keyword evidence="2" id="KW-0233">DNA recombination</keyword>
<keyword evidence="1" id="KW-0238">DNA-binding</keyword>
<evidence type="ECO:0000259" key="4">
    <source>
        <dbReference type="PROSITE" id="PS51736"/>
    </source>
</evidence>
<dbReference type="PROSITE" id="PS51737">
    <property type="entry name" value="RECOMBINASE_DNA_BIND"/>
    <property type="match status" value="1"/>
</dbReference>
<dbReference type="PROSITE" id="PS51736">
    <property type="entry name" value="RECOMBINASES_3"/>
    <property type="match status" value="1"/>
</dbReference>
<evidence type="ECO:0000259" key="5">
    <source>
        <dbReference type="PROSITE" id="PS51737"/>
    </source>
</evidence>
<dbReference type="Gene3D" id="3.90.1750.20">
    <property type="entry name" value="Putative Large Serine Recombinase, Chain B, Domain 2"/>
    <property type="match status" value="1"/>
</dbReference>
<sequence>MAHGPSRALTYGRQSRQREDDSEGSPEAQRQQTAAYVASQGWTHVAHFEDVGVSGYDPRARRPALEQLFEAVRRGEGDAVVVYRLDRLTRRGVGEAVRLIDELEAAGASLVSATESLDTSTPMGRGIFGLFAALAEQESASISQRTRGTKAVLRRAGSWSGGTPPFGTRAVRESVDGLTLLRLHVEPAEAAVIADVAGRVIGGASVAGEAKRLNVEGTTTRGGGEWATSTLARALRSPALAGYLPQRHPAGTGKGYSISPARDDDGRLVEVGEAAVEPSTWWRLQEVLDGRGGGRGPRPTPTLLGGSELLRCGSCGSRMAGDRRADGRGTYRCSLHRRGSSKCSGTAVAMRQADEYVVDEVWRRLAHADLEDPADVALVRAVAERYSASTTDPAAEAAARLAAASVADARASLERLDDDRAAGVFDGTSGTERYRRQAATLEQRLAAAEEALAAASPPTAQDDLSALLAVLRDVVEDGLDHRQPDSPWQAWTVEERRDFLALSLDRVDVLPGGHGGGNAPWRGDERLRLVWAGDEVPF</sequence>
<dbReference type="Pfam" id="PF13408">
    <property type="entry name" value="Zn_ribbon_recom"/>
    <property type="match status" value="1"/>
</dbReference>
<feature type="domain" description="Recombinase" evidence="5">
    <location>
        <begin position="165"/>
        <end position="294"/>
    </location>
</feature>
<evidence type="ECO:0000313" key="7">
    <source>
        <dbReference type="Proteomes" id="UP001387100"/>
    </source>
</evidence>
<dbReference type="InterPro" id="IPR006119">
    <property type="entry name" value="Resolv_N"/>
</dbReference>
<gene>
    <name evidence="6" type="ORF">WDZ17_12900</name>
</gene>
<comment type="caution">
    <text evidence="6">The sequence shown here is derived from an EMBL/GenBank/DDBJ whole genome shotgun (WGS) entry which is preliminary data.</text>
</comment>
<dbReference type="InterPro" id="IPR050639">
    <property type="entry name" value="SSR_resolvase"/>
</dbReference>